<proteinExistence type="predicted"/>
<sequence>MALRGMLLHQQLLLLIGLFISAVTEAFQPNTSCERSCGSVSIPYPFGTSKGCYLDESFLVTCHHTFGTPRPFLSNGDFGEIPLLDISLDGELRVSTSVARDCYNESNVHIHDNDRYSRLNLSKFAISYTKNKLTAVGCDTSVKIKGLHEHNYSSGSTSTCDDMDSVFNGSCSNNGCCQASIPQGVTDFTW</sequence>
<dbReference type="InterPro" id="IPR025287">
    <property type="entry name" value="WAK_GUB"/>
</dbReference>
<evidence type="ECO:0000256" key="3">
    <source>
        <dbReference type="SAM" id="SignalP"/>
    </source>
</evidence>
<comment type="subcellular location">
    <subcellularLocation>
        <location evidence="1">Membrane</location>
        <topology evidence="1">Single-pass membrane protein</topology>
    </subcellularLocation>
</comment>
<dbReference type="GO" id="GO:0030247">
    <property type="term" value="F:polysaccharide binding"/>
    <property type="evidence" value="ECO:0007669"/>
    <property type="project" value="InterPro"/>
</dbReference>
<reference evidence="5" key="1">
    <citation type="submission" date="2018-02" db="EMBL/GenBank/DDBJ databases">
        <authorList>
            <person name="Cohen D.B."/>
            <person name="Kent A.D."/>
        </authorList>
    </citation>
    <scope>NUCLEOTIDE SEQUENCE</scope>
</reference>
<feature type="domain" description="Wall-associated receptor kinase galacturonan-binding" evidence="4">
    <location>
        <begin position="33"/>
        <end position="94"/>
    </location>
</feature>
<keyword evidence="2 3" id="KW-0732">Signal</keyword>
<organism evidence="5">
    <name type="scientific">Fagus sylvatica</name>
    <name type="common">Beechnut</name>
    <dbReference type="NCBI Taxonomy" id="28930"/>
    <lineage>
        <taxon>Eukaryota</taxon>
        <taxon>Viridiplantae</taxon>
        <taxon>Streptophyta</taxon>
        <taxon>Embryophyta</taxon>
        <taxon>Tracheophyta</taxon>
        <taxon>Spermatophyta</taxon>
        <taxon>Magnoliopsida</taxon>
        <taxon>eudicotyledons</taxon>
        <taxon>Gunneridae</taxon>
        <taxon>Pentapetalae</taxon>
        <taxon>rosids</taxon>
        <taxon>fabids</taxon>
        <taxon>Fagales</taxon>
        <taxon>Fagaceae</taxon>
        <taxon>Fagus</taxon>
    </lineage>
</organism>
<dbReference type="EMBL" id="OIVN01004013">
    <property type="protein sequence ID" value="SPD14976.1"/>
    <property type="molecule type" value="Genomic_DNA"/>
</dbReference>
<dbReference type="GO" id="GO:0016020">
    <property type="term" value="C:membrane"/>
    <property type="evidence" value="ECO:0007669"/>
    <property type="project" value="UniProtKB-SubCell"/>
</dbReference>
<evidence type="ECO:0000256" key="1">
    <source>
        <dbReference type="ARBA" id="ARBA00004167"/>
    </source>
</evidence>
<evidence type="ECO:0000256" key="2">
    <source>
        <dbReference type="ARBA" id="ARBA00022729"/>
    </source>
</evidence>
<feature type="chain" id="PRO_5014905990" description="Wall-associated receptor kinase galacturonan-binding domain-containing protein" evidence="3">
    <location>
        <begin position="27"/>
        <end position="190"/>
    </location>
</feature>
<dbReference type="PANTHER" id="PTHR33491">
    <property type="entry name" value="OSJNBA0016N04.9 PROTEIN"/>
    <property type="match status" value="1"/>
</dbReference>
<gene>
    <name evidence="5" type="ORF">FSB_LOCUS42858</name>
</gene>
<evidence type="ECO:0000259" key="4">
    <source>
        <dbReference type="Pfam" id="PF13947"/>
    </source>
</evidence>
<name>A0A2N9HLD1_FAGSY</name>
<dbReference type="Pfam" id="PF13947">
    <property type="entry name" value="GUB_WAK_bind"/>
    <property type="match status" value="1"/>
</dbReference>
<accession>A0A2N9HLD1</accession>
<dbReference type="AlphaFoldDB" id="A0A2N9HLD1"/>
<protein>
    <recommendedName>
        <fullName evidence="4">Wall-associated receptor kinase galacturonan-binding domain-containing protein</fullName>
    </recommendedName>
</protein>
<feature type="signal peptide" evidence="3">
    <location>
        <begin position="1"/>
        <end position="26"/>
    </location>
</feature>
<evidence type="ECO:0000313" key="5">
    <source>
        <dbReference type="EMBL" id="SPD14976.1"/>
    </source>
</evidence>